<feature type="domain" description="Mutator-like transposase" evidence="3">
    <location>
        <begin position="166"/>
        <end position="525"/>
    </location>
</feature>
<dbReference type="PANTHER" id="PTHR46609">
    <property type="entry name" value="EXONUCLEASE, PHAGE-TYPE/RECB, C-TERMINAL DOMAIN-CONTAINING PROTEIN"/>
    <property type="match status" value="1"/>
</dbReference>
<dbReference type="InterPro" id="IPR049012">
    <property type="entry name" value="Mutator_transp_dom"/>
</dbReference>
<gene>
    <name evidence="4" type="ORF">PPYR_09105</name>
</gene>
<dbReference type="InParanoid" id="A0A5N4AL91"/>
<feature type="region of interest" description="Disordered" evidence="1">
    <location>
        <begin position="1"/>
        <end position="29"/>
    </location>
</feature>
<protein>
    <submittedName>
        <fullName evidence="4">Uncharacterized protein</fullName>
    </submittedName>
</protein>
<dbReference type="InterPro" id="IPR011604">
    <property type="entry name" value="PDDEXK-like_dom_sf"/>
</dbReference>
<evidence type="ECO:0000259" key="2">
    <source>
        <dbReference type="Pfam" id="PF09588"/>
    </source>
</evidence>
<feature type="compositionally biased region" description="Low complexity" evidence="1">
    <location>
        <begin position="82"/>
        <end position="98"/>
    </location>
</feature>
<dbReference type="CDD" id="cd22343">
    <property type="entry name" value="PDDEXK_lambda_exonuclease-like"/>
    <property type="match status" value="1"/>
</dbReference>
<dbReference type="Proteomes" id="UP000327044">
    <property type="component" value="Unassembled WGS sequence"/>
</dbReference>
<dbReference type="InterPro" id="IPR019080">
    <property type="entry name" value="YqaJ_viral_recombinase"/>
</dbReference>
<dbReference type="InterPro" id="IPR011335">
    <property type="entry name" value="Restrct_endonuc-II-like"/>
</dbReference>
<evidence type="ECO:0000256" key="1">
    <source>
        <dbReference type="SAM" id="MobiDB-lite"/>
    </source>
</evidence>
<feature type="compositionally biased region" description="Polar residues" evidence="1">
    <location>
        <begin position="9"/>
        <end position="19"/>
    </location>
</feature>
<dbReference type="InterPro" id="IPR051703">
    <property type="entry name" value="NF-kappa-B_Signaling_Reg"/>
</dbReference>
<organism evidence="4 5">
    <name type="scientific">Photinus pyralis</name>
    <name type="common">Common eastern firefly</name>
    <name type="synonym">Lampyris pyralis</name>
    <dbReference type="NCBI Taxonomy" id="7054"/>
    <lineage>
        <taxon>Eukaryota</taxon>
        <taxon>Metazoa</taxon>
        <taxon>Ecdysozoa</taxon>
        <taxon>Arthropoda</taxon>
        <taxon>Hexapoda</taxon>
        <taxon>Insecta</taxon>
        <taxon>Pterygota</taxon>
        <taxon>Neoptera</taxon>
        <taxon>Endopterygota</taxon>
        <taxon>Coleoptera</taxon>
        <taxon>Polyphaga</taxon>
        <taxon>Elateriformia</taxon>
        <taxon>Elateroidea</taxon>
        <taxon>Lampyridae</taxon>
        <taxon>Lampyrinae</taxon>
        <taxon>Photinus</taxon>
    </lineage>
</organism>
<accession>A0A5N4AL91</accession>
<feature type="region of interest" description="Disordered" evidence="1">
    <location>
        <begin position="78"/>
        <end position="108"/>
    </location>
</feature>
<keyword evidence="5" id="KW-1185">Reference proteome</keyword>
<proteinExistence type="predicted"/>
<evidence type="ECO:0000259" key="3">
    <source>
        <dbReference type="Pfam" id="PF20700"/>
    </source>
</evidence>
<dbReference type="PANTHER" id="PTHR46609:SF8">
    <property type="entry name" value="YQAJ VIRAL RECOMBINASE DOMAIN-CONTAINING PROTEIN"/>
    <property type="match status" value="1"/>
</dbReference>
<dbReference type="SUPFAM" id="SSF52980">
    <property type="entry name" value="Restriction endonuclease-like"/>
    <property type="match status" value="1"/>
</dbReference>
<dbReference type="GO" id="GO:0006281">
    <property type="term" value="P:DNA repair"/>
    <property type="evidence" value="ECO:0007669"/>
    <property type="project" value="UniProtKB-ARBA"/>
</dbReference>
<dbReference type="EMBL" id="VVIM01000006">
    <property type="protein sequence ID" value="KAB0798112.1"/>
    <property type="molecule type" value="Genomic_DNA"/>
</dbReference>
<name>A0A5N4AL91_PHOPY</name>
<dbReference type="Gene3D" id="3.90.320.10">
    <property type="match status" value="1"/>
</dbReference>
<evidence type="ECO:0000313" key="5">
    <source>
        <dbReference type="Proteomes" id="UP000327044"/>
    </source>
</evidence>
<dbReference type="OrthoDB" id="8195370at2759"/>
<dbReference type="Pfam" id="PF09588">
    <property type="entry name" value="YqaJ"/>
    <property type="match status" value="1"/>
</dbReference>
<sequence>MGRTKKYLGTSTSRNPKTNTRAKRAKEAWVERRKKATESIEPIAECSHILYTVEDRDEPQTATERVISDVVMDTMDTTARNDSQSDTSDLTLLPSTSTGKGYEGTESSITRPELSRKVYPGAKKPTASAAASRSEFGIMSSMEYESIMSHQLTVESENPPPEAITGNRIVEVGYFAQQIINAQYEHMKICTFGKLHLYNEYNRGMGLVSCIILKCASCDREFKIFTENPNKQSSSLIDQSTMNIGSVWGTIASGGSYSHMCEYLSALDIPVMHGSLFYQLEDQLGEIWKESLWKSMKAAGLKEKENAIANGNLCNDGIPWITVYLDGSWSKRSYGHNYNALSGMVAIIGKYTKKILYLGVRNRYCSVCARGENESADIKMHHCFKNWNKSAPAMEADMVVEGFCQSENTHGVRYGKFIADGDSSTFAKIKTNVPYGSTVKKVECTNHALKNYGKHLHKIKSDTKINLSGRRLLTVEKIKLLTKRAKASIYEHANAEMSVSFLRKDLEIGFLHVFGDHSNCRVNICNTVGDVSNNAVPQLKATSMYDHINGALELLIRKANLLIENENNNAAECLMNIVSRFNMGKRVNLVQRGSYERRVYLAALRYNKAFEWPISPWKNVTGATIGENYQQFIKTNMAIKDSKVRRRLVQKKVSLKRKNIVKPVTKIDTTAYGPSAEQPEEEEQNIEEECQRLIQHLHVEENEIPAIAEATMGQFFNDVYIKFKERRLTASNFGRVVKRRPYTPCHGIVKQCLGKNIFSTEATEYGISKESVAIKAFEKKQSVTVTNTGLWIHKDYGFLGASPDGLVGTDAIVEVKCLYSCSKLEETDLEKILLLKKNTCLQLKDGKISLNRRHSYYYQVQGTLNITKRSKCYFVVYINDAVPLYIEEIEIDIHFWEHEMVPILLTFYKMCIAPEIIRNNIGKGKKCVDPQYIIDAIKNREAQLMEACKKKRKTKAENLAENKEN</sequence>
<comment type="caution">
    <text evidence="4">The sequence shown here is derived from an EMBL/GenBank/DDBJ whole genome shotgun (WGS) entry which is preliminary data.</text>
</comment>
<feature type="domain" description="YqaJ viral recombinase" evidence="2">
    <location>
        <begin position="720"/>
        <end position="869"/>
    </location>
</feature>
<dbReference type="Pfam" id="PF20700">
    <property type="entry name" value="Mutator"/>
    <property type="match status" value="1"/>
</dbReference>
<evidence type="ECO:0000313" key="4">
    <source>
        <dbReference type="EMBL" id="KAB0798112.1"/>
    </source>
</evidence>
<reference evidence="4 5" key="1">
    <citation type="journal article" date="2018" name="Elife">
        <title>Firefly genomes illuminate parallel origins of bioluminescence in beetles.</title>
        <authorList>
            <person name="Fallon T.R."/>
            <person name="Lower S.E."/>
            <person name="Chang C.H."/>
            <person name="Bessho-Uehara M."/>
            <person name="Martin G.J."/>
            <person name="Bewick A.J."/>
            <person name="Behringer M."/>
            <person name="Debat H.J."/>
            <person name="Wong I."/>
            <person name="Day J.C."/>
            <person name="Suvorov A."/>
            <person name="Silva C.J."/>
            <person name="Stanger-Hall K.F."/>
            <person name="Hall D.W."/>
            <person name="Schmitz R.J."/>
            <person name="Nelson D.R."/>
            <person name="Lewis S.M."/>
            <person name="Shigenobu S."/>
            <person name="Bybee S.M."/>
            <person name="Larracuente A.M."/>
            <person name="Oba Y."/>
            <person name="Weng J.K."/>
        </authorList>
    </citation>
    <scope>NUCLEOTIDE SEQUENCE [LARGE SCALE GENOMIC DNA]</scope>
    <source>
        <strain evidence="4">1611_PpyrPB1</strain>
        <tissue evidence="4">Whole body</tissue>
    </source>
</reference>
<dbReference type="AlphaFoldDB" id="A0A5N4AL91"/>